<protein>
    <submittedName>
        <fullName evidence="4">4'-phosphopantetheinyl transferase superfamily protein</fullName>
    </submittedName>
</protein>
<accession>A0ABP8X1U5</accession>
<dbReference type="PANTHER" id="PTHR12215:SF10">
    <property type="entry name" value="L-AMINOADIPATE-SEMIALDEHYDE DEHYDROGENASE-PHOSPHOPANTETHEINYL TRANSFERASE"/>
    <property type="match status" value="1"/>
</dbReference>
<name>A0ABP8X1U5_9PSEU</name>
<dbReference type="RefSeq" id="WP_345382332.1">
    <property type="nucleotide sequence ID" value="NZ_BAABIC010000014.1"/>
</dbReference>
<gene>
    <name evidence="4" type="ORF">GCM10023215_41780</name>
</gene>
<organism evidence="4 5">
    <name type="scientific">Pseudonocardia yuanmonensis</name>
    <dbReference type="NCBI Taxonomy" id="1095914"/>
    <lineage>
        <taxon>Bacteria</taxon>
        <taxon>Bacillati</taxon>
        <taxon>Actinomycetota</taxon>
        <taxon>Actinomycetes</taxon>
        <taxon>Pseudonocardiales</taxon>
        <taxon>Pseudonocardiaceae</taxon>
        <taxon>Pseudonocardia</taxon>
    </lineage>
</organism>
<proteinExistence type="inferred from homology"/>
<reference evidence="5" key="1">
    <citation type="journal article" date="2019" name="Int. J. Syst. Evol. Microbiol.">
        <title>The Global Catalogue of Microorganisms (GCM) 10K type strain sequencing project: providing services to taxonomists for standard genome sequencing and annotation.</title>
        <authorList>
            <consortium name="The Broad Institute Genomics Platform"/>
            <consortium name="The Broad Institute Genome Sequencing Center for Infectious Disease"/>
            <person name="Wu L."/>
            <person name="Ma J."/>
        </authorList>
    </citation>
    <scope>NUCLEOTIDE SEQUENCE [LARGE SCALE GENOMIC DNA]</scope>
    <source>
        <strain evidence="5">JCM 18055</strain>
    </source>
</reference>
<feature type="domain" description="4'-phosphopantetheinyl transferase" evidence="3">
    <location>
        <begin position="107"/>
        <end position="173"/>
    </location>
</feature>
<keyword evidence="5" id="KW-1185">Reference proteome</keyword>
<dbReference type="InterPro" id="IPR008278">
    <property type="entry name" value="4-PPantetheinyl_Trfase_dom"/>
</dbReference>
<comment type="similarity">
    <text evidence="1">Belongs to the P-Pant transferase superfamily. Gsp/Sfp/HetI/AcpT family.</text>
</comment>
<evidence type="ECO:0000259" key="3">
    <source>
        <dbReference type="Pfam" id="PF01648"/>
    </source>
</evidence>
<sequence>MPDVWWARPVDPSSAPQLVALLDAHERTRLTAFRRPADQARYLAAHALTRLLLGARLDTDPAWIALDRTCRCGKPHGKPRLAGGTAPAFSLTHSGDRVGVALSDDGPVGLDVEEVRDLSDLDRLAEHALSPAERARPPADARAFLTIWTRKEALLKATGEGLASPMDAITLGPTGTVEAWTDGPDAAWVVDLDAGPGHPAALAGLGPVTPEVRVHDGDAILR</sequence>
<comment type="caution">
    <text evidence="4">The sequence shown here is derived from an EMBL/GenBank/DDBJ whole genome shotgun (WGS) entry which is preliminary data.</text>
</comment>
<dbReference type="InterPro" id="IPR050559">
    <property type="entry name" value="P-Pant_transferase_sf"/>
</dbReference>
<dbReference type="Pfam" id="PF01648">
    <property type="entry name" value="ACPS"/>
    <property type="match status" value="1"/>
</dbReference>
<dbReference type="Proteomes" id="UP001500325">
    <property type="component" value="Unassembled WGS sequence"/>
</dbReference>
<evidence type="ECO:0000256" key="1">
    <source>
        <dbReference type="ARBA" id="ARBA00010990"/>
    </source>
</evidence>
<evidence type="ECO:0000313" key="5">
    <source>
        <dbReference type="Proteomes" id="UP001500325"/>
    </source>
</evidence>
<evidence type="ECO:0000313" key="4">
    <source>
        <dbReference type="EMBL" id="GAA4698972.1"/>
    </source>
</evidence>
<dbReference type="SUPFAM" id="SSF56214">
    <property type="entry name" value="4'-phosphopantetheinyl transferase"/>
    <property type="match status" value="2"/>
</dbReference>
<dbReference type="Gene3D" id="3.90.470.20">
    <property type="entry name" value="4'-phosphopantetheinyl transferase domain"/>
    <property type="match status" value="1"/>
</dbReference>
<dbReference type="InterPro" id="IPR037143">
    <property type="entry name" value="4-PPantetheinyl_Trfase_dom_sf"/>
</dbReference>
<evidence type="ECO:0000256" key="2">
    <source>
        <dbReference type="ARBA" id="ARBA00022679"/>
    </source>
</evidence>
<dbReference type="GO" id="GO:0016740">
    <property type="term" value="F:transferase activity"/>
    <property type="evidence" value="ECO:0007669"/>
    <property type="project" value="UniProtKB-KW"/>
</dbReference>
<dbReference type="EMBL" id="BAABIC010000014">
    <property type="protein sequence ID" value="GAA4698972.1"/>
    <property type="molecule type" value="Genomic_DNA"/>
</dbReference>
<dbReference type="PANTHER" id="PTHR12215">
    <property type="entry name" value="PHOSPHOPANTETHEINE TRANSFERASE"/>
    <property type="match status" value="1"/>
</dbReference>
<keyword evidence="2 4" id="KW-0808">Transferase</keyword>